<keyword evidence="1" id="KW-1133">Transmembrane helix</keyword>
<reference evidence="2 3" key="1">
    <citation type="submission" date="2019-08" db="EMBL/GenBank/DDBJ databases">
        <title>The genome of the soybean aphid Biotype 1, its phylome, world population structure and adaptation to the North American continent.</title>
        <authorList>
            <person name="Giordano R."/>
            <person name="Donthu R.K."/>
            <person name="Hernandez A.G."/>
            <person name="Wright C.L."/>
            <person name="Zimin A.V."/>
        </authorList>
    </citation>
    <scope>NUCLEOTIDE SEQUENCE [LARGE SCALE GENOMIC DNA]</scope>
    <source>
        <tissue evidence="2">Whole aphids</tissue>
    </source>
</reference>
<protein>
    <submittedName>
        <fullName evidence="2">Uncharacterized protein</fullName>
    </submittedName>
</protein>
<name>A0A6G0U566_APHGL</name>
<sequence length="272" mass="30091">MACVMSGNPSEVSRLIGVALGTSSPANTISSDSDGSSFPSAVSFPASEAASAPRFSLLSLPPNMAFEFITAFPSSSSVASMIVITRVPVSANPIPVSTTVALQFSQNCIFASVMPDLRFFSTFDYKNEKKNKLLFDVGTNVFRFHRAHYNVEFHPKLLTSLVLGSAVSSEVSAHLLRSILGMTPLLHGTLGFLKHGYNWSIITVYYTDMLFIIYVQFVIRQHHRIHLYCVNDVCIVTNQTRQPDVSDLLQLIYNDKCQRCYMNTSKCILSHT</sequence>
<dbReference type="Proteomes" id="UP000475862">
    <property type="component" value="Unassembled WGS sequence"/>
</dbReference>
<proteinExistence type="predicted"/>
<dbReference type="EMBL" id="VYZN01000002">
    <property type="protein sequence ID" value="KAE9544258.1"/>
    <property type="molecule type" value="Genomic_DNA"/>
</dbReference>
<comment type="caution">
    <text evidence="2">The sequence shown here is derived from an EMBL/GenBank/DDBJ whole genome shotgun (WGS) entry which is preliminary data.</text>
</comment>
<keyword evidence="3" id="KW-1185">Reference proteome</keyword>
<gene>
    <name evidence="2" type="ORF">AGLY_001437</name>
</gene>
<evidence type="ECO:0000256" key="1">
    <source>
        <dbReference type="SAM" id="Phobius"/>
    </source>
</evidence>
<organism evidence="2 3">
    <name type="scientific">Aphis glycines</name>
    <name type="common">Soybean aphid</name>
    <dbReference type="NCBI Taxonomy" id="307491"/>
    <lineage>
        <taxon>Eukaryota</taxon>
        <taxon>Metazoa</taxon>
        <taxon>Ecdysozoa</taxon>
        <taxon>Arthropoda</taxon>
        <taxon>Hexapoda</taxon>
        <taxon>Insecta</taxon>
        <taxon>Pterygota</taxon>
        <taxon>Neoptera</taxon>
        <taxon>Paraneoptera</taxon>
        <taxon>Hemiptera</taxon>
        <taxon>Sternorrhyncha</taxon>
        <taxon>Aphidomorpha</taxon>
        <taxon>Aphidoidea</taxon>
        <taxon>Aphididae</taxon>
        <taxon>Aphidini</taxon>
        <taxon>Aphis</taxon>
        <taxon>Aphis</taxon>
    </lineage>
</organism>
<feature type="transmembrane region" description="Helical" evidence="1">
    <location>
        <begin position="196"/>
        <end position="219"/>
    </location>
</feature>
<keyword evidence="1" id="KW-0812">Transmembrane</keyword>
<evidence type="ECO:0000313" key="2">
    <source>
        <dbReference type="EMBL" id="KAE9544258.1"/>
    </source>
</evidence>
<dbReference type="AlphaFoldDB" id="A0A6G0U566"/>
<accession>A0A6G0U566</accession>
<evidence type="ECO:0000313" key="3">
    <source>
        <dbReference type="Proteomes" id="UP000475862"/>
    </source>
</evidence>
<keyword evidence="1" id="KW-0472">Membrane</keyword>